<comment type="caution">
    <text evidence="3">The sequence shown here is derived from an EMBL/GenBank/DDBJ whole genome shotgun (WGS) entry which is preliminary data.</text>
</comment>
<dbReference type="RefSeq" id="WP_344124307.1">
    <property type="nucleotide sequence ID" value="NZ_BAAABW010000042.1"/>
</dbReference>
<proteinExistence type="predicted"/>
<sequence>MDERSGLAVPRSLEEACDPRRLALLVYDMQIGILEQIGERDRVVGRVTEVVGAARAAGVRTYFLRHVTLPVELMGISQLRMWRGWQRAERAADVVSPFPPDAAHTQLLPELRPTDREAVVDKITMSAFEGTWLDIALRDCGITTVAVVGVAMEIGIEPTVRHAADLGYIPVVITDACGAGDAEAGERSLAALRFAGDAVLTTAEEFRSVLSRASTRT</sequence>
<organism evidence="3 4">
    <name type="scientific">Streptomyces blastmyceticus</name>
    <dbReference type="NCBI Taxonomy" id="68180"/>
    <lineage>
        <taxon>Bacteria</taxon>
        <taxon>Bacillati</taxon>
        <taxon>Actinomycetota</taxon>
        <taxon>Actinomycetes</taxon>
        <taxon>Kitasatosporales</taxon>
        <taxon>Streptomycetaceae</taxon>
        <taxon>Streptomyces</taxon>
    </lineage>
</organism>
<dbReference type="PANTHER" id="PTHR43540">
    <property type="entry name" value="PEROXYUREIDOACRYLATE/UREIDOACRYLATE AMIDOHYDROLASE-RELATED"/>
    <property type="match status" value="1"/>
</dbReference>
<dbReference type="InterPro" id="IPR050272">
    <property type="entry name" value="Isochorismatase-like_hydrls"/>
</dbReference>
<feature type="domain" description="Isochorismatase-like" evidence="2">
    <location>
        <begin position="23"/>
        <end position="204"/>
    </location>
</feature>
<evidence type="ECO:0000259" key="2">
    <source>
        <dbReference type="Pfam" id="PF00857"/>
    </source>
</evidence>
<dbReference type="EMBL" id="BAAABW010000042">
    <property type="protein sequence ID" value="GAA0380769.1"/>
    <property type="molecule type" value="Genomic_DNA"/>
</dbReference>
<dbReference type="Gene3D" id="3.40.50.850">
    <property type="entry name" value="Isochorismatase-like"/>
    <property type="match status" value="1"/>
</dbReference>
<gene>
    <name evidence="3" type="ORF">GCM10010319_69020</name>
</gene>
<protein>
    <recommendedName>
        <fullName evidence="2">Isochorismatase-like domain-containing protein</fullName>
    </recommendedName>
</protein>
<evidence type="ECO:0000256" key="1">
    <source>
        <dbReference type="ARBA" id="ARBA00022801"/>
    </source>
</evidence>
<dbReference type="InterPro" id="IPR036380">
    <property type="entry name" value="Isochorismatase-like_sf"/>
</dbReference>
<dbReference type="InterPro" id="IPR000868">
    <property type="entry name" value="Isochorismatase-like_dom"/>
</dbReference>
<dbReference type="SUPFAM" id="SSF52499">
    <property type="entry name" value="Isochorismatase-like hydrolases"/>
    <property type="match status" value="1"/>
</dbReference>
<keyword evidence="1" id="KW-0378">Hydrolase</keyword>
<dbReference type="CDD" id="cd00431">
    <property type="entry name" value="cysteine_hydrolases"/>
    <property type="match status" value="1"/>
</dbReference>
<evidence type="ECO:0000313" key="3">
    <source>
        <dbReference type="EMBL" id="GAA0380769.1"/>
    </source>
</evidence>
<dbReference type="Proteomes" id="UP001500063">
    <property type="component" value="Unassembled WGS sequence"/>
</dbReference>
<keyword evidence="4" id="KW-1185">Reference proteome</keyword>
<accession>A0ABN0Y2Y3</accession>
<evidence type="ECO:0000313" key="4">
    <source>
        <dbReference type="Proteomes" id="UP001500063"/>
    </source>
</evidence>
<dbReference type="Pfam" id="PF00857">
    <property type="entry name" value="Isochorismatase"/>
    <property type="match status" value="1"/>
</dbReference>
<reference evidence="3 4" key="1">
    <citation type="journal article" date="2019" name="Int. J. Syst. Evol. Microbiol.">
        <title>The Global Catalogue of Microorganisms (GCM) 10K type strain sequencing project: providing services to taxonomists for standard genome sequencing and annotation.</title>
        <authorList>
            <consortium name="The Broad Institute Genomics Platform"/>
            <consortium name="The Broad Institute Genome Sequencing Center for Infectious Disease"/>
            <person name="Wu L."/>
            <person name="Ma J."/>
        </authorList>
    </citation>
    <scope>NUCLEOTIDE SEQUENCE [LARGE SCALE GENOMIC DNA]</scope>
    <source>
        <strain evidence="3 4">JCM 4565</strain>
    </source>
</reference>
<name>A0ABN0Y2Y3_9ACTN</name>